<feature type="signal peptide" evidence="2">
    <location>
        <begin position="1"/>
        <end position="19"/>
    </location>
</feature>
<dbReference type="AlphaFoldDB" id="A0A1G4W4N5"/>
<evidence type="ECO:0000313" key="3">
    <source>
        <dbReference type="EMBL" id="SCX16706.1"/>
    </source>
</evidence>
<keyword evidence="1" id="KW-0812">Transmembrane</keyword>
<dbReference type="STRING" id="329186.SAMN02927925_02407"/>
<reference evidence="3 4" key="1">
    <citation type="submission" date="2016-10" db="EMBL/GenBank/DDBJ databases">
        <authorList>
            <person name="de Groot N.N."/>
        </authorList>
    </citation>
    <scope>NUCLEOTIDE SEQUENCE [LARGE SCALE GENOMIC DNA]</scope>
    <source>
        <strain evidence="3 4">CGMCC 1.3801</strain>
    </source>
</reference>
<protein>
    <recommendedName>
        <fullName evidence="5">Oxygen tolerance</fullName>
    </recommendedName>
</protein>
<evidence type="ECO:0000256" key="2">
    <source>
        <dbReference type="SAM" id="SignalP"/>
    </source>
</evidence>
<dbReference type="EMBL" id="FMTY01000007">
    <property type="protein sequence ID" value="SCX16706.1"/>
    <property type="molecule type" value="Genomic_DNA"/>
</dbReference>
<gene>
    <name evidence="3" type="ORF">SAMN02927925_02407</name>
</gene>
<feature type="transmembrane region" description="Helical" evidence="1">
    <location>
        <begin position="331"/>
        <end position="350"/>
    </location>
</feature>
<keyword evidence="1" id="KW-1133">Transmembrane helix</keyword>
<feature type="transmembrane region" description="Helical" evidence="1">
    <location>
        <begin position="147"/>
        <end position="168"/>
    </location>
</feature>
<name>A0A1G4W4N5_9FLAO</name>
<dbReference type="RefSeq" id="WP_035655051.1">
    <property type="nucleotide sequence ID" value="NZ_CBCSBQ010000015.1"/>
</dbReference>
<sequence length="534" mass="60986">MSKQLYIFLFLLMTALGFAQQPVQTSVDSTKIKIGSQFNLTLKVKGTKQTRVAFPETKSIGQLEVLESYPVDTIKKETQYEFIKKYGLTQFDSGRYVIPRIPVLIGNRQFLSDSAVIEVNNVVVDTLKQKMYDIKPIVEVKDPSSNFWWYLLGIVVLCGLGFLGYLLYKRYQNRPKEEEVIYASPIEKATSLLQNLEKKSLLEQGDVKSYYSEMTDITRTYIEETVQIPAMESTTDELLEAMKKASMKKKMGIRQETMETFEKILKNADLVKFAKSKPMDFEISEDRKNIEKIILTIDKALPKEIEEDETDSDYARQQEELKRRKIKKRNAAIGFVAGFTIFFILGSIFFNGINLFGSSTEALHEKDWITSEYGNPGIIISTPEVLKRKDAEKEVPKTVMAMVKEMQIFEFGGYFDEYYIAVSTLKYKKETQIDLDKALEGGLQAMELKGAQDIIVKTEDFNTGEGLSGRKAYGTMNMLDGISKKSTKVYYEFVMFSQDGGLQQILTMYKEGDEFGQKITARILESVELRKAAP</sequence>
<evidence type="ECO:0008006" key="5">
    <source>
        <dbReference type="Google" id="ProtNLM"/>
    </source>
</evidence>
<organism evidence="3 4">
    <name type="scientific">Flavobacterium saliperosum</name>
    <dbReference type="NCBI Taxonomy" id="329186"/>
    <lineage>
        <taxon>Bacteria</taxon>
        <taxon>Pseudomonadati</taxon>
        <taxon>Bacteroidota</taxon>
        <taxon>Flavobacteriia</taxon>
        <taxon>Flavobacteriales</taxon>
        <taxon>Flavobacteriaceae</taxon>
        <taxon>Flavobacterium</taxon>
    </lineage>
</organism>
<dbReference type="Proteomes" id="UP000182124">
    <property type="component" value="Unassembled WGS sequence"/>
</dbReference>
<feature type="chain" id="PRO_5010339544" description="Oxygen tolerance" evidence="2">
    <location>
        <begin position="20"/>
        <end position="534"/>
    </location>
</feature>
<keyword evidence="2" id="KW-0732">Signal</keyword>
<evidence type="ECO:0000313" key="4">
    <source>
        <dbReference type="Proteomes" id="UP000182124"/>
    </source>
</evidence>
<keyword evidence="1" id="KW-0472">Membrane</keyword>
<evidence type="ECO:0000256" key="1">
    <source>
        <dbReference type="SAM" id="Phobius"/>
    </source>
</evidence>
<proteinExistence type="predicted"/>
<accession>A0A1G4W4N5</accession>